<dbReference type="PANTHER" id="PTHR11229:SF16">
    <property type="entry name" value="LARGE RIBOSOMAL SUBUNIT PROTEIN UL3C"/>
    <property type="match status" value="1"/>
</dbReference>
<dbReference type="FunFam" id="3.30.860.10:FF:000001">
    <property type="entry name" value="30S ribosomal protein S19"/>
    <property type="match status" value="1"/>
</dbReference>
<dbReference type="InterPro" id="IPR019927">
    <property type="entry name" value="Ribosomal_uL3_bac/org-type"/>
</dbReference>
<dbReference type="InterPro" id="IPR000597">
    <property type="entry name" value="Ribosomal_uL3"/>
</dbReference>
<dbReference type="InterPro" id="IPR019926">
    <property type="entry name" value="Ribosomal_uL3_CS"/>
</dbReference>
<evidence type="ECO:0000256" key="14">
    <source>
        <dbReference type="ARBA" id="ARBA00035209"/>
    </source>
</evidence>
<evidence type="ECO:0000313" key="27">
    <source>
        <dbReference type="Proteomes" id="UP000823405"/>
    </source>
</evidence>
<evidence type="ECO:0000256" key="10">
    <source>
        <dbReference type="ARBA" id="ARBA00022884"/>
    </source>
</evidence>
<dbReference type="PROSITE" id="PS00474">
    <property type="entry name" value="RIBOSOMAL_L3"/>
    <property type="match status" value="1"/>
</dbReference>
<dbReference type="InterPro" id="IPR014722">
    <property type="entry name" value="Rib_uL2_dom2"/>
</dbReference>
<evidence type="ECO:0000259" key="25">
    <source>
        <dbReference type="PROSITE" id="PS50823"/>
    </source>
</evidence>
<dbReference type="InterPro" id="IPR013025">
    <property type="entry name" value="Ribosomal_uL23-like"/>
</dbReference>
<comment type="similarity">
    <text evidence="4">Belongs to the universal ribosomal protein uS19 family.</text>
</comment>
<evidence type="ECO:0000256" key="21">
    <source>
        <dbReference type="RuleBase" id="RU003624"/>
    </source>
</evidence>
<dbReference type="PROSITE" id="PS00467">
    <property type="entry name" value="RIBOSOMAL_L2"/>
    <property type="match status" value="1"/>
</dbReference>
<dbReference type="NCBIfam" id="TIGR01164">
    <property type="entry name" value="rplP_bact"/>
    <property type="match status" value="1"/>
</dbReference>
<dbReference type="Pfam" id="PF03947">
    <property type="entry name" value="Ribosomal_L2_C"/>
    <property type="match status" value="1"/>
</dbReference>
<keyword evidence="12 21" id="KW-0687">Ribonucleoprotein</keyword>
<dbReference type="SUPFAM" id="SSF54843">
    <property type="entry name" value="Ribosomal protein L22"/>
    <property type="match status" value="1"/>
</dbReference>
<dbReference type="InterPro" id="IPR009000">
    <property type="entry name" value="Transl_B-barrel_sf"/>
</dbReference>
<dbReference type="GO" id="GO:0003735">
    <property type="term" value="F:structural constituent of ribosome"/>
    <property type="evidence" value="ECO:0007669"/>
    <property type="project" value="InterPro"/>
</dbReference>
<dbReference type="GO" id="GO:0006412">
    <property type="term" value="P:translation"/>
    <property type="evidence" value="ECO:0007669"/>
    <property type="project" value="InterPro"/>
</dbReference>
<dbReference type="HAMAP" id="MF_01309_B">
    <property type="entry name" value="Ribosomal_uS3_B"/>
    <property type="match status" value="1"/>
</dbReference>
<evidence type="ECO:0000256" key="8">
    <source>
        <dbReference type="ARBA" id="ARBA00010761"/>
    </source>
</evidence>
<evidence type="ECO:0000256" key="2">
    <source>
        <dbReference type="ARBA" id="ARBA00006540"/>
    </source>
</evidence>
<comment type="similarity">
    <text evidence="8 21">Belongs to the universal ribosomal protein uS3 family.</text>
</comment>
<dbReference type="InterPro" id="IPR001351">
    <property type="entry name" value="Ribosomal_uS3_C"/>
</dbReference>
<dbReference type="InterPro" id="IPR016180">
    <property type="entry name" value="Ribosomal_uL16_dom"/>
</dbReference>
<dbReference type="Gene3D" id="3.40.1370.10">
    <property type="match status" value="1"/>
</dbReference>
<dbReference type="GO" id="GO:0022625">
    <property type="term" value="C:cytosolic large ribosomal subunit"/>
    <property type="evidence" value="ECO:0007669"/>
    <property type="project" value="TreeGrafter"/>
</dbReference>
<dbReference type="SUPFAM" id="SSF54570">
    <property type="entry name" value="Ribosomal protein S19"/>
    <property type="match status" value="1"/>
</dbReference>
<feature type="domain" description="KH type-2" evidence="25">
    <location>
        <begin position="937"/>
        <end position="1005"/>
    </location>
</feature>
<dbReference type="Gene3D" id="3.30.860.10">
    <property type="entry name" value="30s Ribosomal Protein S19, Chain A"/>
    <property type="match status" value="1"/>
</dbReference>
<feature type="region of interest" description="Disordered" evidence="24">
    <location>
        <begin position="478"/>
        <end position="508"/>
    </location>
</feature>
<name>A0A9P6UV86_9FUNG</name>
<dbReference type="InterPro" id="IPR012678">
    <property type="entry name" value="Ribosomal_uL23/eL15/eS24_sf"/>
</dbReference>
<evidence type="ECO:0000256" key="22">
    <source>
        <dbReference type="RuleBase" id="RU003905"/>
    </source>
</evidence>
<dbReference type="SMART" id="SM01382">
    <property type="entry name" value="Ribosomal_L2_C"/>
    <property type="match status" value="1"/>
</dbReference>
<evidence type="ECO:0000256" key="24">
    <source>
        <dbReference type="SAM" id="MobiDB-lite"/>
    </source>
</evidence>
<dbReference type="SUPFAM" id="SSF54821">
    <property type="entry name" value="Ribosomal protein S3 C-terminal domain"/>
    <property type="match status" value="1"/>
</dbReference>
<dbReference type="InterPro" id="IPR022671">
    <property type="entry name" value="Ribosomal_uL2_CS"/>
</dbReference>
<dbReference type="PROSITE" id="PS00548">
    <property type="entry name" value="RIBOSOMAL_S3"/>
    <property type="match status" value="1"/>
</dbReference>
<dbReference type="SUPFAM" id="SSF50447">
    <property type="entry name" value="Translation proteins"/>
    <property type="match status" value="1"/>
</dbReference>
<evidence type="ECO:0000256" key="3">
    <source>
        <dbReference type="ARBA" id="ARBA00006700"/>
    </source>
</evidence>
<evidence type="ECO:0000256" key="1">
    <source>
        <dbReference type="ARBA" id="ARBA00005636"/>
    </source>
</evidence>
<dbReference type="NCBIfam" id="TIGR01044">
    <property type="entry name" value="rplV_bact"/>
    <property type="match status" value="1"/>
</dbReference>
<evidence type="ECO:0000256" key="16">
    <source>
        <dbReference type="ARBA" id="ARBA00035285"/>
    </source>
</evidence>
<evidence type="ECO:0000256" key="20">
    <source>
        <dbReference type="PROSITE-ProRule" id="PRU00118"/>
    </source>
</evidence>
<dbReference type="HAMAP" id="MF_00531">
    <property type="entry name" value="Ribosomal_uS19"/>
    <property type="match status" value="1"/>
</dbReference>
<dbReference type="InterPro" id="IPR005727">
    <property type="entry name" value="Ribosomal_uL22_bac/chlpt-type"/>
</dbReference>
<dbReference type="Gene3D" id="3.30.70.330">
    <property type="match status" value="1"/>
</dbReference>
<evidence type="ECO:0000256" key="11">
    <source>
        <dbReference type="ARBA" id="ARBA00022980"/>
    </source>
</evidence>
<comment type="similarity">
    <text evidence="2 22">Belongs to the universal ribosomal protein uL3 family.</text>
</comment>
<dbReference type="Gene3D" id="2.30.30.30">
    <property type="match status" value="1"/>
</dbReference>
<dbReference type="Gene3D" id="3.90.470.10">
    <property type="entry name" value="Ribosomal protein L22/L17"/>
    <property type="match status" value="1"/>
</dbReference>
<evidence type="ECO:0000256" key="6">
    <source>
        <dbReference type="ARBA" id="ARBA00009451"/>
    </source>
</evidence>
<dbReference type="InterPro" id="IPR002136">
    <property type="entry name" value="Ribosomal_uL4"/>
</dbReference>
<evidence type="ECO:0000256" key="23">
    <source>
        <dbReference type="RuleBase" id="RU004005"/>
    </source>
</evidence>
<feature type="region of interest" description="Disordered" evidence="24">
    <location>
        <begin position="251"/>
        <end position="281"/>
    </location>
</feature>
<dbReference type="HAMAP" id="MF_01328_B">
    <property type="entry name" value="Ribosomal_uL4_B"/>
    <property type="match status" value="1"/>
</dbReference>
<dbReference type="InterPro" id="IPR020934">
    <property type="entry name" value="Ribosomal_uS19_CS"/>
</dbReference>
<dbReference type="Pfam" id="PF00573">
    <property type="entry name" value="Ribosomal_L4"/>
    <property type="match status" value="1"/>
</dbReference>
<dbReference type="Gene3D" id="2.40.50.140">
    <property type="entry name" value="Nucleic acid-binding proteins"/>
    <property type="match status" value="1"/>
</dbReference>
<dbReference type="FunFam" id="3.30.1140.32:FF:000006">
    <property type="entry name" value="30S ribosomal protein S3"/>
    <property type="match status" value="1"/>
</dbReference>
<dbReference type="Gene3D" id="3.30.300.20">
    <property type="match status" value="1"/>
</dbReference>
<dbReference type="InterPro" id="IPR005704">
    <property type="entry name" value="Ribosomal_uS3_bac-typ"/>
</dbReference>
<dbReference type="SMART" id="SM01383">
    <property type="entry name" value="Ribosomal_L2"/>
    <property type="match status" value="1"/>
</dbReference>
<dbReference type="SUPFAM" id="SSF54814">
    <property type="entry name" value="Prokaryotic type KH domain (KH-domain type II)"/>
    <property type="match status" value="1"/>
</dbReference>
<sequence length="1270" mass="140241">MSLGLLGRKVAMTRIFTPEGVSIPVTVVNVSSNRVTQIKTVASDGYTAVQLAFGERRATRVTKPLQGHFAKAGVEAGQFLQEFRTDETQATALSIGKVLGTELFEVGQKIDVCGRSIGKGYAGTIKRYNFSSGRASHGNSRSHNVPGSIGMAQDPGRVFPGKRMTGHMGDRRVTTQNLEIVRIDVERQLLFVNGAIPGAKEGFVAITPALLNEVGQDAVGINASDSVFGRAYNEALIHQVVVAYQANARSGNRAQKDREQVKHSTRKPWRQKGTGRARAGMTSSPLWRGGGRIFPNSPEENFTHKVNKKMFRAGLCSIFSQLVREGRLSLVEEITLEAPKTKLLARKFQSMGLESVLVITDNVDENLYLASRNLPNVAIVEPHYADPLSLIHFKNILKATQVADKNNQNVFVVTPDSTKQEVKAAVELMFKVEVASVQILNQKGKVKRSGRISGRLKPTSPGRRGMIKVVNKDLHKGKPHAPLLEKQSNTAGRNHNGHITTRHRGGGHKQHYRVVDFCRNKDDIPAKVEQLEYDPNRSANIALLCYADGERRYIIAPKGLAVGHQLLSGAQAPIRAGNALPIRNIPVGTTIHCIEMQPGKGAQIARSAGASAMLLAREGSYAQVRLRSGEIRRVHIECRATVGEVGNEEHGLRQIGKAGAARWRGIRPTVRGVAMNPVDHPHGGGEGKTAAGRHPVSPTGVPTKGYRTRRNKRTTNMIVQRRNKRPYCEAHLRRKVDAAIATRDRKPIKTWSRRSTILPDFISLTIAVHNGRQHIPVYISENMVGHKLGEFALTRTFKAKAIHRGARISAQKTRLVADQIRGLAVGKALDLLAFSPKQKPAGIIKKVVQSAIANAEHNVGVDIDELKVTSIYVDKATSLKRIIARAKGRSNPLEKQSCHITKIHPTGFRLAVRRNWVSRWYANNTQFANMLKEDISVREYLKKKLKNASVGKVIIERPAKNARITIHSSRPGIVIGKKGEDIELLKAELQRRMGVPVHVNIEEIRKPEIDAQLIADSISQQLERRIMFRRAMKRAMQNAMRLGAQGIKIMSSGRLNGIEIARTEWYREGRVPLHTLRADIDYATSEAQTTYGIIGIKVWVYKGDIVGRNEAPVVDEAPEEKRGRRNSRPGERRGRGDGGDKPGRWAGRNTGVATRGNAVSFGEFGLKAIGRGRLTARQIESARRAMTRHIKRGGRIWIRIFPDKPISQKPAEVRMGNGKGNPEYYVAEIQPGKMLYEMDGVDEVLARAAFRLAAAKLPMKTAFVARQISA</sequence>
<dbReference type="SMART" id="SM00322">
    <property type="entry name" value="KH"/>
    <property type="match status" value="1"/>
</dbReference>
<gene>
    <name evidence="26" type="primary">MRPL2_2</name>
    <name evidence="26" type="ORF">BGZ97_012767</name>
</gene>
<evidence type="ECO:0000256" key="5">
    <source>
        <dbReference type="ARBA" id="ARBA00008931"/>
    </source>
</evidence>
<dbReference type="InterPro" id="IPR009019">
    <property type="entry name" value="KH_sf_prok-type"/>
</dbReference>
<evidence type="ECO:0000256" key="18">
    <source>
        <dbReference type="ARBA" id="ARBA00044183"/>
    </source>
</evidence>
<dbReference type="CDD" id="cd01433">
    <property type="entry name" value="Ribosomal_L16_L10e"/>
    <property type="match status" value="1"/>
</dbReference>
<dbReference type="GO" id="GO:0015935">
    <property type="term" value="C:small ribosomal subunit"/>
    <property type="evidence" value="ECO:0007669"/>
    <property type="project" value="InterPro"/>
</dbReference>
<dbReference type="Pfam" id="PF00181">
    <property type="entry name" value="Ribosomal_L2_N"/>
    <property type="match status" value="1"/>
</dbReference>
<dbReference type="SUPFAM" id="SSF50104">
    <property type="entry name" value="Translation proteins SH3-like domain"/>
    <property type="match status" value="1"/>
</dbReference>
<dbReference type="GO" id="GO:0019843">
    <property type="term" value="F:rRNA binding"/>
    <property type="evidence" value="ECO:0007669"/>
    <property type="project" value="UniProtKB-KW"/>
</dbReference>
<dbReference type="FunFam" id="2.40.30.10:FF:000004">
    <property type="entry name" value="50S ribosomal protein L3"/>
    <property type="match status" value="1"/>
</dbReference>
<dbReference type="Pfam" id="PF00276">
    <property type="entry name" value="Ribosomal_L23"/>
    <property type="match status" value="1"/>
</dbReference>
<protein>
    <recommendedName>
        <fullName evidence="16">Large ribosomal subunit protein uL22c</fullName>
    </recommendedName>
    <alternativeName>
        <fullName evidence="17">30S ribosomal protein S3, chloroplastic</fullName>
    </alternativeName>
    <alternativeName>
        <fullName evidence="19">Large ribosomal subunit protein uL2m</fullName>
    </alternativeName>
    <alternativeName>
        <fullName evidence="15">Large ribosomal subunit protein uL3c</fullName>
    </alternativeName>
    <alternativeName>
        <fullName evidence="14">Large ribosomal subunit protein uL3m</fullName>
    </alternativeName>
    <alternativeName>
        <fullName evidence="18">Small ribosomal subunit protein uS19m</fullName>
    </alternativeName>
    <alternativeName>
        <fullName evidence="13">Small ribosomal subunit protein uS3c</fullName>
    </alternativeName>
</protein>
<evidence type="ECO:0000256" key="13">
    <source>
        <dbReference type="ARBA" id="ARBA00035154"/>
    </source>
</evidence>
<evidence type="ECO:0000256" key="17">
    <source>
        <dbReference type="ARBA" id="ARBA00035473"/>
    </source>
</evidence>
<dbReference type="SUPFAM" id="SSF54189">
    <property type="entry name" value="Ribosomal proteins S24e, L23 and L15e"/>
    <property type="match status" value="1"/>
</dbReference>
<dbReference type="HAMAP" id="MF_01342">
    <property type="entry name" value="Ribosomal_uL16"/>
    <property type="match status" value="1"/>
</dbReference>
<dbReference type="Gene3D" id="3.30.160.810">
    <property type="match status" value="1"/>
</dbReference>
<dbReference type="OrthoDB" id="268576at2759"/>
<dbReference type="NCBIfam" id="TIGR01009">
    <property type="entry name" value="rpsC_bact"/>
    <property type="match status" value="1"/>
</dbReference>
<evidence type="ECO:0000256" key="12">
    <source>
        <dbReference type="ARBA" id="ARBA00023274"/>
    </source>
</evidence>
<dbReference type="SUPFAM" id="SSF52166">
    <property type="entry name" value="Ribosomal protein L4"/>
    <property type="match status" value="1"/>
</dbReference>
<proteinExistence type="inferred from homology"/>
<dbReference type="InterPro" id="IPR022669">
    <property type="entry name" value="Ribosomal_uL2_C"/>
</dbReference>
<dbReference type="InterPro" id="IPR022666">
    <property type="entry name" value="Ribosomal_uL2_RNA-bd_dom"/>
</dbReference>
<feature type="compositionally biased region" description="Basic residues" evidence="24">
    <location>
        <begin position="263"/>
        <end position="275"/>
    </location>
</feature>
<dbReference type="FunFam" id="2.30.30.30:FF:000001">
    <property type="entry name" value="50S ribosomal protein L2"/>
    <property type="match status" value="1"/>
</dbReference>
<dbReference type="FunFam" id="2.40.50.140:FF:000003">
    <property type="entry name" value="50S ribosomal protein L2"/>
    <property type="match status" value="1"/>
</dbReference>
<evidence type="ECO:0000256" key="15">
    <source>
        <dbReference type="ARBA" id="ARBA00035213"/>
    </source>
</evidence>
<dbReference type="InterPro" id="IPR047873">
    <property type="entry name" value="Ribosomal_uL16"/>
</dbReference>
<comment type="similarity">
    <text evidence="5">Belongs to the universal ribosomal protein uL16 family.</text>
</comment>
<dbReference type="NCBIfam" id="TIGR01050">
    <property type="entry name" value="rpsS_bact"/>
    <property type="match status" value="1"/>
</dbReference>
<dbReference type="Gene3D" id="4.10.950.10">
    <property type="entry name" value="Ribosomal protein L2, domain 3"/>
    <property type="match status" value="1"/>
</dbReference>
<dbReference type="FunFam" id="3.90.1170.10:FF:000001">
    <property type="entry name" value="50S ribosomal protein L16"/>
    <property type="match status" value="1"/>
</dbReference>
<comment type="similarity">
    <text evidence="3">Belongs to the universal ribosomal protein uL23 family.</text>
</comment>
<dbReference type="InterPro" id="IPR001063">
    <property type="entry name" value="Ribosomal_uL22"/>
</dbReference>
<dbReference type="CDD" id="cd00336">
    <property type="entry name" value="Ribosomal_L22"/>
    <property type="match status" value="1"/>
</dbReference>
<keyword evidence="11 21" id="KW-0689">Ribosomal protein</keyword>
<dbReference type="InterPro" id="IPR015946">
    <property type="entry name" value="KH_dom-like_a/b"/>
</dbReference>
<feature type="compositionally biased region" description="Basic and acidic residues" evidence="24">
    <location>
        <begin position="1128"/>
        <end position="1143"/>
    </location>
</feature>
<dbReference type="InterPro" id="IPR013005">
    <property type="entry name" value="Ribosomal_uL4-like"/>
</dbReference>
<dbReference type="InterPro" id="IPR002222">
    <property type="entry name" value="Ribosomal_uS19"/>
</dbReference>
<dbReference type="InterPro" id="IPR012677">
    <property type="entry name" value="Nucleotide-bd_a/b_plait_sf"/>
</dbReference>
<dbReference type="SUPFAM" id="SSF54686">
    <property type="entry name" value="Ribosomal protein L16p/L10e"/>
    <property type="match status" value="1"/>
</dbReference>
<dbReference type="InterPro" id="IPR018280">
    <property type="entry name" value="Ribosomal_uS3_CS"/>
</dbReference>
<dbReference type="NCBIfam" id="TIGR03625">
    <property type="entry name" value="L3_bact"/>
    <property type="match status" value="1"/>
</dbReference>
<dbReference type="FunFam" id="4.10.950.10:FF:000001">
    <property type="entry name" value="50S ribosomal protein L2"/>
    <property type="match status" value="1"/>
</dbReference>
<dbReference type="PROSITE" id="PS00323">
    <property type="entry name" value="RIBOSOMAL_S19"/>
    <property type="match status" value="1"/>
</dbReference>
<dbReference type="PANTHER" id="PTHR11229">
    <property type="entry name" value="50S RIBOSOMAL PROTEIN L3"/>
    <property type="match status" value="1"/>
</dbReference>
<evidence type="ECO:0000256" key="7">
    <source>
        <dbReference type="ARBA" id="ARBA00010528"/>
    </source>
</evidence>
<dbReference type="InterPro" id="IPR004044">
    <property type="entry name" value="KH_dom_type_2"/>
</dbReference>
<reference evidence="26" key="1">
    <citation type="journal article" date="2020" name="Fungal Divers.">
        <title>Resolving the Mortierellaceae phylogeny through synthesis of multi-gene phylogenetics and phylogenomics.</title>
        <authorList>
            <person name="Vandepol N."/>
            <person name="Liber J."/>
            <person name="Desiro A."/>
            <person name="Na H."/>
            <person name="Kennedy M."/>
            <person name="Barry K."/>
            <person name="Grigoriev I.V."/>
            <person name="Miller A.N."/>
            <person name="O'Donnell K."/>
            <person name="Stajich J.E."/>
            <person name="Bonito G."/>
        </authorList>
    </citation>
    <scope>NUCLEOTIDE SEQUENCE</scope>
    <source>
        <strain evidence="26">NVP60</strain>
    </source>
</reference>
<accession>A0A9P6UV86</accession>
<dbReference type="InterPro" id="IPR020798">
    <property type="entry name" value="Ribosomal_uL16_CS"/>
</dbReference>
<dbReference type="Pfam" id="PF07650">
    <property type="entry name" value="KH_2"/>
    <property type="match status" value="1"/>
</dbReference>
<dbReference type="InterPro" id="IPR036920">
    <property type="entry name" value="Ribosomal_uL16_sf"/>
</dbReference>
<dbReference type="CDD" id="cd02412">
    <property type="entry name" value="KH-II_30S_S3"/>
    <property type="match status" value="1"/>
</dbReference>
<dbReference type="InterPro" id="IPR023574">
    <property type="entry name" value="Ribosomal_uL4_dom_sf"/>
</dbReference>
<feature type="compositionally biased region" description="Polar residues" evidence="24">
    <location>
        <begin position="133"/>
        <end position="145"/>
    </location>
</feature>
<organism evidence="26 27">
    <name type="scientific">Linnemannia gamsii</name>
    <dbReference type="NCBI Taxonomy" id="64522"/>
    <lineage>
        <taxon>Eukaryota</taxon>
        <taxon>Fungi</taxon>
        <taxon>Fungi incertae sedis</taxon>
        <taxon>Mucoromycota</taxon>
        <taxon>Mortierellomycotina</taxon>
        <taxon>Mortierellomycetes</taxon>
        <taxon>Mortierellales</taxon>
        <taxon>Mortierellaceae</taxon>
        <taxon>Linnemannia</taxon>
    </lineage>
</organism>
<dbReference type="HAMAP" id="MF_01325_B">
    <property type="entry name" value="Ribosomal_uL3_B"/>
    <property type="match status" value="1"/>
</dbReference>
<dbReference type="Gene3D" id="3.30.1140.32">
    <property type="entry name" value="Ribosomal protein S3, C-terminal domain"/>
    <property type="match status" value="1"/>
</dbReference>
<dbReference type="Pfam" id="PF00252">
    <property type="entry name" value="Ribosomal_L16"/>
    <property type="match status" value="1"/>
</dbReference>
<comment type="similarity">
    <text evidence="1">Belongs to the universal ribosomal protein uL2 family.</text>
</comment>
<evidence type="ECO:0000256" key="19">
    <source>
        <dbReference type="ARBA" id="ARBA00069872"/>
    </source>
</evidence>
<comment type="similarity">
    <text evidence="7">Belongs to the universal ribosomal protein uL4 family.</text>
</comment>
<evidence type="ECO:0000256" key="4">
    <source>
        <dbReference type="ARBA" id="ARBA00007345"/>
    </source>
</evidence>
<comment type="similarity">
    <text evidence="6 23">Belongs to the universal ribosomal protein uL22 family.</text>
</comment>
<dbReference type="Pfam" id="PF00203">
    <property type="entry name" value="Ribosomal_S19"/>
    <property type="match status" value="1"/>
</dbReference>
<dbReference type="InterPro" id="IPR023575">
    <property type="entry name" value="Ribosomal_uS19_SF"/>
</dbReference>
<keyword evidence="9" id="KW-0699">rRNA-binding</keyword>
<dbReference type="InterPro" id="IPR004087">
    <property type="entry name" value="KH_dom"/>
</dbReference>
<dbReference type="NCBIfam" id="TIGR01171">
    <property type="entry name" value="rplB_bact"/>
    <property type="match status" value="1"/>
</dbReference>
<dbReference type="Pfam" id="PF00189">
    <property type="entry name" value="Ribosomal_S3_C"/>
    <property type="match status" value="1"/>
</dbReference>
<feature type="region of interest" description="Disordered" evidence="24">
    <location>
        <begin position="133"/>
        <end position="156"/>
    </location>
</feature>
<dbReference type="Proteomes" id="UP000823405">
    <property type="component" value="Unassembled WGS sequence"/>
</dbReference>
<dbReference type="InterPro" id="IPR000114">
    <property type="entry name" value="Ribosomal_uL16_bact-type"/>
</dbReference>
<dbReference type="InterPro" id="IPR036419">
    <property type="entry name" value="Ribosomal_S3_C_sf"/>
</dbReference>
<feature type="region of interest" description="Disordered" evidence="24">
    <location>
        <begin position="674"/>
        <end position="707"/>
    </location>
</feature>
<dbReference type="PRINTS" id="PR00060">
    <property type="entry name" value="RIBOSOMALL16"/>
</dbReference>
<dbReference type="HAMAP" id="MF_01320_B">
    <property type="entry name" value="Ribosomal_uL2_B"/>
    <property type="match status" value="1"/>
</dbReference>
<dbReference type="HAMAP" id="MF_01331_B">
    <property type="entry name" value="Ribosomal_uL22_B"/>
    <property type="match status" value="1"/>
</dbReference>
<dbReference type="PROSITE" id="PS50823">
    <property type="entry name" value="KH_TYPE_2"/>
    <property type="match status" value="1"/>
</dbReference>
<dbReference type="NCBIfam" id="TIGR03953">
    <property type="entry name" value="rplD_bact"/>
    <property type="match status" value="1"/>
</dbReference>
<dbReference type="SUPFAM" id="SSF50249">
    <property type="entry name" value="Nucleic acid-binding proteins"/>
    <property type="match status" value="1"/>
</dbReference>
<dbReference type="Pfam" id="PF00237">
    <property type="entry name" value="Ribosomal_L22"/>
    <property type="match status" value="1"/>
</dbReference>
<dbReference type="InterPro" id="IPR036394">
    <property type="entry name" value="Ribosomal_uL22_sf"/>
</dbReference>
<dbReference type="Gene3D" id="3.90.1170.10">
    <property type="entry name" value="Ribosomal protein L10e/L16"/>
    <property type="match status" value="1"/>
</dbReference>
<dbReference type="InterPro" id="IPR012340">
    <property type="entry name" value="NA-bd_OB-fold"/>
</dbReference>
<dbReference type="Gene3D" id="2.40.30.10">
    <property type="entry name" value="Translation factors"/>
    <property type="match status" value="1"/>
</dbReference>
<comment type="caution">
    <text evidence="26">The sequence shown here is derived from an EMBL/GenBank/DDBJ whole genome shotgun (WGS) entry which is preliminary data.</text>
</comment>
<dbReference type="InterPro" id="IPR005732">
    <property type="entry name" value="Ribosomal_uS19_bac-type"/>
</dbReference>
<evidence type="ECO:0000256" key="9">
    <source>
        <dbReference type="ARBA" id="ARBA00022730"/>
    </source>
</evidence>
<dbReference type="InterPro" id="IPR005880">
    <property type="entry name" value="Ribosomal_uL2_bac/org-type"/>
</dbReference>
<dbReference type="PROSITE" id="PS00586">
    <property type="entry name" value="RIBOSOMAL_L16_1"/>
    <property type="match status" value="1"/>
</dbReference>
<keyword evidence="10 20" id="KW-0694">RNA-binding</keyword>
<dbReference type="InterPro" id="IPR014726">
    <property type="entry name" value="Ribosomal_uL2_dom3"/>
</dbReference>
<evidence type="ECO:0000313" key="26">
    <source>
        <dbReference type="EMBL" id="KAG0320803.1"/>
    </source>
</evidence>
<dbReference type="FunFam" id="3.30.160.810:FF:000001">
    <property type="entry name" value="50S ribosomal protein L3"/>
    <property type="match status" value="1"/>
</dbReference>
<dbReference type="EMBL" id="JAAAIN010000088">
    <property type="protein sequence ID" value="KAG0320803.1"/>
    <property type="molecule type" value="Genomic_DNA"/>
</dbReference>
<keyword evidence="27" id="KW-1185">Reference proteome</keyword>
<feature type="region of interest" description="Disordered" evidence="24">
    <location>
        <begin position="1115"/>
        <end position="1151"/>
    </location>
</feature>
<dbReference type="FunFam" id="3.30.300.20:FF:000001">
    <property type="entry name" value="30S ribosomal protein S3"/>
    <property type="match status" value="1"/>
</dbReference>
<dbReference type="Pfam" id="PF00297">
    <property type="entry name" value="Ribosomal_L3"/>
    <property type="match status" value="1"/>
</dbReference>
<dbReference type="AlphaFoldDB" id="A0A9P6UV86"/>
<dbReference type="GO" id="GO:0016740">
    <property type="term" value="F:transferase activity"/>
    <property type="evidence" value="ECO:0007669"/>
    <property type="project" value="InterPro"/>
</dbReference>
<dbReference type="InterPro" id="IPR008991">
    <property type="entry name" value="Translation_prot_SH3-like_sf"/>
</dbReference>